<accession>A0A4S8R2E2</accession>
<proteinExistence type="predicted"/>
<dbReference type="EMBL" id="PQXL01000093">
    <property type="protein sequence ID" value="THV51983.1"/>
    <property type="molecule type" value="Genomic_DNA"/>
</dbReference>
<reference evidence="2 3" key="1">
    <citation type="submission" date="2017-12" db="EMBL/GenBank/DDBJ databases">
        <title>Comparative genomics of Botrytis spp.</title>
        <authorList>
            <person name="Valero-Jimenez C.A."/>
            <person name="Tapia P."/>
            <person name="Veloso J."/>
            <person name="Silva-Moreno E."/>
            <person name="Staats M."/>
            <person name="Valdes J.H."/>
            <person name="Van Kan J.A.L."/>
        </authorList>
    </citation>
    <scope>NUCLEOTIDE SEQUENCE [LARGE SCALE GENOMIC DNA]</scope>
    <source>
        <strain evidence="2 3">MUCL435</strain>
    </source>
</reference>
<gene>
    <name evidence="2" type="ORF">BGAL_0093g00270</name>
</gene>
<comment type="caution">
    <text evidence="2">The sequence shown here is derived from an EMBL/GenBank/DDBJ whole genome shotgun (WGS) entry which is preliminary data.</text>
</comment>
<dbReference type="Proteomes" id="UP000308671">
    <property type="component" value="Unassembled WGS sequence"/>
</dbReference>
<evidence type="ECO:0000313" key="3">
    <source>
        <dbReference type="Proteomes" id="UP000308671"/>
    </source>
</evidence>
<dbReference type="AlphaFoldDB" id="A0A4S8R2E2"/>
<feature type="signal peptide" evidence="1">
    <location>
        <begin position="1"/>
        <end position="24"/>
    </location>
</feature>
<keyword evidence="1" id="KW-0732">Signal</keyword>
<sequence length="143" mass="16101">MVPEQSRKMFGMFLVTHFLHLVSQTPINAAVDQSADDEIKARIKSKIEYIIIYLAIPIFQAENRKSEAYTRSPTSTCEWARRRHRTGIGYHWHPYARKRKVGRKSSGFGRVGAGVGNAEGKGCEDAFVDEGRDGEVWGVVEMG</sequence>
<protein>
    <submittedName>
        <fullName evidence="2">Uncharacterized protein</fullName>
    </submittedName>
</protein>
<evidence type="ECO:0000256" key="1">
    <source>
        <dbReference type="SAM" id="SignalP"/>
    </source>
</evidence>
<organism evidence="2 3">
    <name type="scientific">Botrytis galanthina</name>
    <dbReference type="NCBI Taxonomy" id="278940"/>
    <lineage>
        <taxon>Eukaryota</taxon>
        <taxon>Fungi</taxon>
        <taxon>Dikarya</taxon>
        <taxon>Ascomycota</taxon>
        <taxon>Pezizomycotina</taxon>
        <taxon>Leotiomycetes</taxon>
        <taxon>Helotiales</taxon>
        <taxon>Sclerotiniaceae</taxon>
        <taxon>Botrytis</taxon>
    </lineage>
</organism>
<keyword evidence="3" id="KW-1185">Reference proteome</keyword>
<feature type="chain" id="PRO_5020393794" evidence="1">
    <location>
        <begin position="25"/>
        <end position="143"/>
    </location>
</feature>
<evidence type="ECO:0000313" key="2">
    <source>
        <dbReference type="EMBL" id="THV51983.1"/>
    </source>
</evidence>
<name>A0A4S8R2E2_9HELO</name>